<reference evidence="1 2" key="1">
    <citation type="submission" date="2020-11" db="EMBL/GenBank/DDBJ databases">
        <authorList>
            <person name="Sun Q."/>
        </authorList>
    </citation>
    <scope>NUCLEOTIDE SEQUENCE [LARGE SCALE GENOMIC DNA]</scope>
    <source>
        <strain evidence="1 2">P8398</strain>
    </source>
</reference>
<protein>
    <submittedName>
        <fullName evidence="1">Uncharacterized protein</fullName>
    </submittedName>
</protein>
<organism evidence="1 2">
    <name type="scientific">Massilia antarctica</name>
    <dbReference type="NCBI Taxonomy" id="2765360"/>
    <lineage>
        <taxon>Bacteria</taxon>
        <taxon>Pseudomonadati</taxon>
        <taxon>Pseudomonadota</taxon>
        <taxon>Betaproteobacteria</taxon>
        <taxon>Burkholderiales</taxon>
        <taxon>Oxalobacteraceae</taxon>
        <taxon>Telluria group</taxon>
        <taxon>Massilia</taxon>
    </lineage>
</organism>
<dbReference type="EMBL" id="CP065053">
    <property type="protein sequence ID" value="QPI48729.1"/>
    <property type="molecule type" value="Genomic_DNA"/>
</dbReference>
<evidence type="ECO:0000313" key="1">
    <source>
        <dbReference type="EMBL" id="QPI48729.1"/>
    </source>
</evidence>
<dbReference type="Proteomes" id="UP000662888">
    <property type="component" value="Chromosome"/>
</dbReference>
<keyword evidence="2" id="KW-1185">Reference proteome</keyword>
<evidence type="ECO:0000313" key="2">
    <source>
        <dbReference type="Proteomes" id="UP000662888"/>
    </source>
</evidence>
<name>A0AA48WC20_9BURK</name>
<dbReference type="RefSeq" id="WP_206088322.1">
    <property type="nucleotide sequence ID" value="NZ_CP065053.1"/>
</dbReference>
<gene>
    <name evidence="1" type="ORF">IV454_24925</name>
</gene>
<proteinExistence type="predicted"/>
<sequence length="108" mass="11592">MNVTLTISPAENQPGNYLVVLNGDGSYHSVNKKVGARIRGDDEWFDDTLFSICGTGIERVGGDGSFTLSNTVSANQLNEDWGQDEIYALVSVEGLSGSFKSNPVKGDF</sequence>
<accession>A0AA48WC20</accession>